<keyword evidence="4" id="KW-0012">Acyltransferase</keyword>
<keyword evidence="1" id="KW-0472">Membrane</keyword>
<dbReference type="InterPro" id="IPR002656">
    <property type="entry name" value="Acyl_transf_3_dom"/>
</dbReference>
<dbReference type="AlphaFoldDB" id="A0A482U4B1"/>
<dbReference type="InterPro" id="IPR043968">
    <property type="entry name" value="SGNH"/>
</dbReference>
<feature type="transmembrane region" description="Helical" evidence="1">
    <location>
        <begin position="239"/>
        <end position="258"/>
    </location>
</feature>
<dbReference type="Proteomes" id="UP000282800">
    <property type="component" value="Unassembled WGS sequence"/>
</dbReference>
<evidence type="ECO:0000259" key="3">
    <source>
        <dbReference type="Pfam" id="PF19040"/>
    </source>
</evidence>
<feature type="transmembrane region" description="Helical" evidence="1">
    <location>
        <begin position="289"/>
        <end position="309"/>
    </location>
</feature>
<dbReference type="PANTHER" id="PTHR23028">
    <property type="entry name" value="ACETYLTRANSFERASE"/>
    <property type="match status" value="1"/>
</dbReference>
<dbReference type="OrthoDB" id="9767863at2"/>
<dbReference type="PANTHER" id="PTHR23028:SF53">
    <property type="entry name" value="ACYL_TRANSF_3 DOMAIN-CONTAINING PROTEIN"/>
    <property type="match status" value="1"/>
</dbReference>
<evidence type="ECO:0000256" key="1">
    <source>
        <dbReference type="SAM" id="Phobius"/>
    </source>
</evidence>
<dbReference type="GO" id="GO:0016020">
    <property type="term" value="C:membrane"/>
    <property type="evidence" value="ECO:0007669"/>
    <property type="project" value="TreeGrafter"/>
</dbReference>
<keyword evidence="4" id="KW-0808">Transferase</keyword>
<dbReference type="Pfam" id="PF19040">
    <property type="entry name" value="SGNH"/>
    <property type="match status" value="1"/>
</dbReference>
<dbReference type="GO" id="GO:0016747">
    <property type="term" value="F:acyltransferase activity, transferring groups other than amino-acyl groups"/>
    <property type="evidence" value="ECO:0007669"/>
    <property type="project" value="InterPro"/>
</dbReference>
<feature type="domain" description="SGNH" evidence="3">
    <location>
        <begin position="430"/>
        <end position="640"/>
    </location>
</feature>
<feature type="transmembrane region" description="Helical" evidence="1">
    <location>
        <begin position="35"/>
        <end position="52"/>
    </location>
</feature>
<dbReference type="InterPro" id="IPR050879">
    <property type="entry name" value="Acyltransferase_3"/>
</dbReference>
<name>A0A482U4B1_9PSED</name>
<feature type="transmembrane region" description="Helical" evidence="1">
    <location>
        <begin position="167"/>
        <end position="187"/>
    </location>
</feature>
<dbReference type="EMBL" id="RWYU02000005">
    <property type="protein sequence ID" value="RYJ61546.1"/>
    <property type="molecule type" value="Genomic_DNA"/>
</dbReference>
<gene>
    <name evidence="4" type="ORF">EJA06_012575</name>
</gene>
<feature type="transmembrane region" description="Helical" evidence="1">
    <location>
        <begin position="12"/>
        <end position="29"/>
    </location>
</feature>
<feature type="transmembrane region" description="Helical" evidence="1">
    <location>
        <begin position="361"/>
        <end position="388"/>
    </location>
</feature>
<keyword evidence="1" id="KW-0812">Transmembrane</keyword>
<sequence>MGFSKELQGMRAIAVMAVILAHLSISWLPGGFVGVDIFFVISGYLITGLLLREYDAKGDISLSDFYRRRIRRLFPAMLVTCLFTVLGGFLIFSQERFELLLDSTLAAFFSVSNFYFWSQVGYFDTESSVKPLLHTWSLGVEEQFYLVWPLLILCMLRYYGRRSVITALIVLSILSFGLNALFISYDVGDRLADANGWRSGFLDGNSTAFYLMPFRIFEFGLGALLVFMRPRLLMARPIVADVITLGALAGLCFLMASLTEHSVFPYYNALWVALLSALIIAFSGKSRVASLLLANPMMVFIGGISYSLYLVHWPLIVYYKALFGELDSLAVGVLLVAMFVLGYALNILVENRFRQVPARDSASGVAALVSRGAIFLALIVSVVTVLLLKNIDGRVPEHRVALSNAEWRKLERQQYCSDSLKGFPKPIFTCQNDRGSKHTVVVWGDSHALHLVAGISEAFPESNIAVAYLSGCISQSGFKGLVRKFPSQKLTDECVERNKAFLRWAKNHKGDVVVYISNAKRNKPEQVSVINNLHVTRLEQYGHAAYVLGDFIRPGVELAQCYSVPDFLLTDSMLRARCKFDAQAVKAELRYSEKLAALSKNYIPVHAIQCAKGECEFSDDTGRISFRDTHHLSPLGAIYWVNRLKEAGAFQAGWALANSDANL</sequence>
<feature type="transmembrane region" description="Helical" evidence="1">
    <location>
        <begin position="73"/>
        <end position="92"/>
    </location>
</feature>
<organism evidence="4 5">
    <name type="scientific">Pseudomonas songnenensis</name>
    <dbReference type="NCBI Taxonomy" id="1176259"/>
    <lineage>
        <taxon>Bacteria</taxon>
        <taxon>Pseudomonadati</taxon>
        <taxon>Pseudomonadota</taxon>
        <taxon>Gammaproteobacteria</taxon>
        <taxon>Pseudomonadales</taxon>
        <taxon>Pseudomonadaceae</taxon>
        <taxon>Pseudomonas</taxon>
    </lineage>
</organism>
<accession>A0A482U4B1</accession>
<evidence type="ECO:0000313" key="4">
    <source>
        <dbReference type="EMBL" id="RYJ61546.1"/>
    </source>
</evidence>
<comment type="caution">
    <text evidence="4">The sequence shown here is derived from an EMBL/GenBank/DDBJ whole genome shotgun (WGS) entry which is preliminary data.</text>
</comment>
<proteinExistence type="predicted"/>
<feature type="transmembrane region" description="Helical" evidence="1">
    <location>
        <begin position="329"/>
        <end position="349"/>
    </location>
</feature>
<evidence type="ECO:0000313" key="5">
    <source>
        <dbReference type="Proteomes" id="UP000282800"/>
    </source>
</evidence>
<keyword evidence="1" id="KW-1133">Transmembrane helix</keyword>
<dbReference type="GO" id="GO:0009103">
    <property type="term" value="P:lipopolysaccharide biosynthetic process"/>
    <property type="evidence" value="ECO:0007669"/>
    <property type="project" value="TreeGrafter"/>
</dbReference>
<protein>
    <submittedName>
        <fullName evidence="4">Acyltransferase</fullName>
    </submittedName>
</protein>
<feature type="transmembrane region" description="Helical" evidence="1">
    <location>
        <begin position="264"/>
        <end position="282"/>
    </location>
</feature>
<feature type="transmembrane region" description="Helical" evidence="1">
    <location>
        <begin position="207"/>
        <end position="227"/>
    </location>
</feature>
<evidence type="ECO:0000259" key="2">
    <source>
        <dbReference type="Pfam" id="PF01757"/>
    </source>
</evidence>
<dbReference type="Pfam" id="PF01757">
    <property type="entry name" value="Acyl_transf_3"/>
    <property type="match status" value="1"/>
</dbReference>
<reference evidence="4 5" key="1">
    <citation type="submission" date="2019-01" db="EMBL/GenBank/DDBJ databases">
        <title>High-quality draft genome of. Pseudomonas songnenensis str. L103, a full-fledged denitrifier isolated from 100 meters deep aquifer in a heavily nitrogen fertilized agricultural area.</title>
        <authorList>
            <person name="Liu M."/>
            <person name="Liu B."/>
        </authorList>
    </citation>
    <scope>NUCLEOTIDE SEQUENCE [LARGE SCALE GENOMIC DNA]</scope>
    <source>
        <strain evidence="4 5">L103</strain>
    </source>
</reference>
<feature type="domain" description="Acyltransferase 3" evidence="2">
    <location>
        <begin position="6"/>
        <end position="345"/>
    </location>
</feature>